<proteinExistence type="predicted"/>
<name>A0A0E9VYB0_ANGAN</name>
<organism evidence="1">
    <name type="scientific">Anguilla anguilla</name>
    <name type="common">European freshwater eel</name>
    <name type="synonym">Muraena anguilla</name>
    <dbReference type="NCBI Taxonomy" id="7936"/>
    <lineage>
        <taxon>Eukaryota</taxon>
        <taxon>Metazoa</taxon>
        <taxon>Chordata</taxon>
        <taxon>Craniata</taxon>
        <taxon>Vertebrata</taxon>
        <taxon>Euteleostomi</taxon>
        <taxon>Actinopterygii</taxon>
        <taxon>Neopterygii</taxon>
        <taxon>Teleostei</taxon>
        <taxon>Anguilliformes</taxon>
        <taxon>Anguillidae</taxon>
        <taxon>Anguilla</taxon>
    </lineage>
</organism>
<evidence type="ECO:0000313" key="1">
    <source>
        <dbReference type="EMBL" id="JAH82280.1"/>
    </source>
</evidence>
<reference evidence="1" key="2">
    <citation type="journal article" date="2015" name="Fish Shellfish Immunol.">
        <title>Early steps in the European eel (Anguilla anguilla)-Vibrio vulnificus interaction in the gills: Role of the RtxA13 toxin.</title>
        <authorList>
            <person name="Callol A."/>
            <person name="Pajuelo D."/>
            <person name="Ebbesson L."/>
            <person name="Teles M."/>
            <person name="MacKenzie S."/>
            <person name="Amaro C."/>
        </authorList>
    </citation>
    <scope>NUCLEOTIDE SEQUENCE</scope>
</reference>
<dbReference type="AlphaFoldDB" id="A0A0E9VYB0"/>
<sequence>MWKYVISHHTISEYHQLYRYLVY</sequence>
<protein>
    <submittedName>
        <fullName evidence="1">Uncharacterized protein</fullName>
    </submittedName>
</protein>
<reference evidence="1" key="1">
    <citation type="submission" date="2014-11" db="EMBL/GenBank/DDBJ databases">
        <authorList>
            <person name="Amaro Gonzalez C."/>
        </authorList>
    </citation>
    <scope>NUCLEOTIDE SEQUENCE</scope>
</reference>
<dbReference type="EMBL" id="GBXM01026297">
    <property type="protein sequence ID" value="JAH82280.1"/>
    <property type="molecule type" value="Transcribed_RNA"/>
</dbReference>
<accession>A0A0E9VYB0</accession>